<proteinExistence type="predicted"/>
<organism evidence="2">
    <name type="scientific">freshwater metagenome</name>
    <dbReference type="NCBI Taxonomy" id="449393"/>
    <lineage>
        <taxon>unclassified sequences</taxon>
        <taxon>metagenomes</taxon>
        <taxon>ecological metagenomes</taxon>
    </lineage>
</organism>
<dbReference type="Gene3D" id="3.10.20.440">
    <property type="entry name" value="2Fe-2S iron-sulphur cluster binding domain, sarcosine oxidase, alpha subunit, N-terminal domain"/>
    <property type="match status" value="1"/>
</dbReference>
<sequence>MDASSRSDGSRSFRIEDESVTRGREVKIFIDGRKVDAFEGESVAAVMMVDGEVAMRTTIDGEPRGVFCGMGVCFDCLVVVDDVPNTRACMTWVKEGMQIKSQRGLSAAN</sequence>
<protein>
    <submittedName>
        <fullName evidence="2">Unannotated protein</fullName>
    </submittedName>
</protein>
<name>A0A6J6DGY6_9ZZZZ</name>
<gene>
    <name evidence="2" type="ORF">UFOPK1650_00319</name>
</gene>
<dbReference type="GO" id="GO:0016491">
    <property type="term" value="F:oxidoreductase activity"/>
    <property type="evidence" value="ECO:0007669"/>
    <property type="project" value="UniProtKB-KW"/>
</dbReference>
<accession>A0A6J6DGY6</accession>
<dbReference type="InterPro" id="IPR036010">
    <property type="entry name" value="2Fe-2S_ferredoxin-like_sf"/>
</dbReference>
<evidence type="ECO:0000256" key="1">
    <source>
        <dbReference type="ARBA" id="ARBA00023002"/>
    </source>
</evidence>
<dbReference type="GO" id="GO:0051536">
    <property type="term" value="F:iron-sulfur cluster binding"/>
    <property type="evidence" value="ECO:0007669"/>
    <property type="project" value="InterPro"/>
</dbReference>
<dbReference type="InterPro" id="IPR042204">
    <property type="entry name" value="2Fe-2S-bd_N"/>
</dbReference>
<dbReference type="AlphaFoldDB" id="A0A6J6DGY6"/>
<evidence type="ECO:0000313" key="2">
    <source>
        <dbReference type="EMBL" id="CAB4563407.1"/>
    </source>
</evidence>
<keyword evidence="1" id="KW-0560">Oxidoreductase</keyword>
<dbReference type="EMBL" id="CAEZTJ010000026">
    <property type="protein sequence ID" value="CAB4563407.1"/>
    <property type="molecule type" value="Genomic_DNA"/>
</dbReference>
<dbReference type="SUPFAM" id="SSF54292">
    <property type="entry name" value="2Fe-2S ferredoxin-like"/>
    <property type="match status" value="1"/>
</dbReference>
<dbReference type="Pfam" id="PF13510">
    <property type="entry name" value="Fer2_4"/>
    <property type="match status" value="1"/>
</dbReference>
<reference evidence="2" key="1">
    <citation type="submission" date="2020-05" db="EMBL/GenBank/DDBJ databases">
        <authorList>
            <person name="Chiriac C."/>
            <person name="Salcher M."/>
            <person name="Ghai R."/>
            <person name="Kavagutti S V."/>
        </authorList>
    </citation>
    <scope>NUCLEOTIDE SEQUENCE</scope>
</reference>